<reference evidence="3 4" key="1">
    <citation type="submission" date="2023-03" db="EMBL/GenBank/DDBJ databases">
        <title>Isolation and description of six Streptomyces strains from soil environments, able to metabolize different microbial glucans.</title>
        <authorList>
            <person name="Widen T."/>
            <person name="Larsbrink J."/>
        </authorList>
    </citation>
    <scope>NUCLEOTIDE SEQUENCE [LARGE SCALE GENOMIC DNA]</scope>
    <source>
        <strain evidence="3 4">Alt3</strain>
    </source>
</reference>
<accession>A0ABY9JHD7</accession>
<keyword evidence="2" id="KW-0472">Membrane</keyword>
<keyword evidence="2" id="KW-0812">Transmembrane</keyword>
<dbReference type="Proteomes" id="UP001224433">
    <property type="component" value="Chromosome"/>
</dbReference>
<sequence>MGAAIRHFAATRPDGQVFTVNIERDFRYDPYRDFLVCAHCDWSPSLLTARKPADMAGEHLAAAHGAGSGLADRRTGGPADRENGRTGERENDSFRKAPWVVLPLCMVLVVMLLMSL</sequence>
<feature type="region of interest" description="Disordered" evidence="1">
    <location>
        <begin position="62"/>
        <end position="91"/>
    </location>
</feature>
<feature type="compositionally biased region" description="Basic and acidic residues" evidence="1">
    <location>
        <begin position="71"/>
        <end position="91"/>
    </location>
</feature>
<proteinExistence type="predicted"/>
<dbReference type="RefSeq" id="WP_306104443.1">
    <property type="nucleotide sequence ID" value="NZ_CP120983.1"/>
</dbReference>
<evidence type="ECO:0000256" key="1">
    <source>
        <dbReference type="SAM" id="MobiDB-lite"/>
    </source>
</evidence>
<protein>
    <submittedName>
        <fullName evidence="3">Uncharacterized protein</fullName>
    </submittedName>
</protein>
<name>A0ABY9JHD7_9ACTN</name>
<evidence type="ECO:0000313" key="3">
    <source>
        <dbReference type="EMBL" id="WLQ67155.1"/>
    </source>
</evidence>
<dbReference type="EMBL" id="CP120983">
    <property type="protein sequence ID" value="WLQ67155.1"/>
    <property type="molecule type" value="Genomic_DNA"/>
</dbReference>
<gene>
    <name evidence="3" type="ORF">P8A20_27845</name>
</gene>
<keyword evidence="4" id="KW-1185">Reference proteome</keyword>
<evidence type="ECO:0000256" key="2">
    <source>
        <dbReference type="SAM" id="Phobius"/>
    </source>
</evidence>
<organism evidence="3 4">
    <name type="scientific">Streptomyces glycanivorans</name>
    <dbReference type="NCBI Taxonomy" id="3033808"/>
    <lineage>
        <taxon>Bacteria</taxon>
        <taxon>Bacillati</taxon>
        <taxon>Actinomycetota</taxon>
        <taxon>Actinomycetes</taxon>
        <taxon>Kitasatosporales</taxon>
        <taxon>Streptomycetaceae</taxon>
        <taxon>Streptomyces</taxon>
    </lineage>
</organism>
<keyword evidence="2" id="KW-1133">Transmembrane helix</keyword>
<feature type="transmembrane region" description="Helical" evidence="2">
    <location>
        <begin position="97"/>
        <end position="115"/>
    </location>
</feature>
<evidence type="ECO:0000313" key="4">
    <source>
        <dbReference type="Proteomes" id="UP001224433"/>
    </source>
</evidence>